<feature type="non-terminal residue" evidence="1">
    <location>
        <position position="1"/>
    </location>
</feature>
<evidence type="ECO:0000313" key="2">
    <source>
        <dbReference type="Proteomes" id="UP000663873"/>
    </source>
</evidence>
<comment type="caution">
    <text evidence="1">The sequence shown here is derived from an EMBL/GenBank/DDBJ whole genome shotgun (WGS) entry which is preliminary data.</text>
</comment>
<reference evidence="1" key="1">
    <citation type="submission" date="2021-02" db="EMBL/GenBank/DDBJ databases">
        <authorList>
            <person name="Nowell W R."/>
        </authorList>
    </citation>
    <scope>NUCLEOTIDE SEQUENCE</scope>
</reference>
<feature type="non-terminal residue" evidence="1">
    <location>
        <position position="70"/>
    </location>
</feature>
<dbReference type="Proteomes" id="UP000663873">
    <property type="component" value="Unassembled WGS sequence"/>
</dbReference>
<name>A0A821SF71_9BILA</name>
<keyword evidence="2" id="KW-1185">Reference proteome</keyword>
<protein>
    <submittedName>
        <fullName evidence="1">Uncharacterized protein</fullName>
    </submittedName>
</protein>
<proteinExistence type="predicted"/>
<dbReference type="EMBL" id="CAJOBP010062260">
    <property type="protein sequence ID" value="CAF4855515.1"/>
    <property type="molecule type" value="Genomic_DNA"/>
</dbReference>
<accession>A0A821SF71</accession>
<gene>
    <name evidence="1" type="ORF">UJA718_LOCUS43657</name>
</gene>
<dbReference type="AlphaFoldDB" id="A0A821SF71"/>
<evidence type="ECO:0000313" key="1">
    <source>
        <dbReference type="EMBL" id="CAF4855515.1"/>
    </source>
</evidence>
<sequence length="70" mass="8148">QDFNQPFELNLSLNNVADLQDSVNQLDASVDQRLIRIDQALHDEPNLVNSNDVEIRQRLKILEELKHQVK</sequence>
<organism evidence="1 2">
    <name type="scientific">Rotaria socialis</name>
    <dbReference type="NCBI Taxonomy" id="392032"/>
    <lineage>
        <taxon>Eukaryota</taxon>
        <taxon>Metazoa</taxon>
        <taxon>Spiralia</taxon>
        <taxon>Gnathifera</taxon>
        <taxon>Rotifera</taxon>
        <taxon>Eurotatoria</taxon>
        <taxon>Bdelloidea</taxon>
        <taxon>Philodinida</taxon>
        <taxon>Philodinidae</taxon>
        <taxon>Rotaria</taxon>
    </lineage>
</organism>